<proteinExistence type="predicted"/>
<dbReference type="KEGG" id="slf:JEQ17_40800"/>
<dbReference type="AlphaFoldDB" id="A0A7T7RFW3"/>
<gene>
    <name evidence="1" type="ORF">JEQ17_40800</name>
</gene>
<dbReference type="EMBL" id="CP066831">
    <property type="protein sequence ID" value="QQM45120.1"/>
    <property type="molecule type" value="Genomic_DNA"/>
</dbReference>
<dbReference type="Proteomes" id="UP000595636">
    <property type="component" value="Chromosome"/>
</dbReference>
<sequence>MTTAVREAPHHRNLTCVKEYRCRRPGCLARSAEYDRTRTRLVAYGRWQPFTDAEPVRRHVRMLGSYGIGWQRVSRLSGVSNGGMSRLLYGDYSRGRQPSKRVRTQTADRIYTVRADIGNVAPTALVDGTGTRRRIQALVANGWPQMRLGVELDLNHYRMIWERARSEMVTGASARQVLDLYSQLWNVDPASRGIAPRYIAQAKRIAKVNGWAPPGAWDDDYIDSPSAEPDLGDDVDRYTAIAEDARWLIGEQNYTVPQAAHRLGITSEHLYRALRERPEADAAGQAEAVAA</sequence>
<protein>
    <submittedName>
        <fullName evidence="1">Uncharacterized protein</fullName>
    </submittedName>
</protein>
<keyword evidence="2" id="KW-1185">Reference proteome</keyword>
<dbReference type="RefSeq" id="WP_200399929.1">
    <property type="nucleotide sequence ID" value="NZ_CP066831.1"/>
</dbReference>
<accession>A0A7T7RFW3</accession>
<evidence type="ECO:0000313" key="1">
    <source>
        <dbReference type="EMBL" id="QQM45120.1"/>
    </source>
</evidence>
<evidence type="ECO:0000313" key="2">
    <source>
        <dbReference type="Proteomes" id="UP000595636"/>
    </source>
</evidence>
<name>A0A7T7RFW3_9ACTN</name>
<organism evidence="1 2">
    <name type="scientific">Streptomyces liliifuscus</name>
    <dbReference type="NCBI Taxonomy" id="2797636"/>
    <lineage>
        <taxon>Bacteria</taxon>
        <taxon>Bacillati</taxon>
        <taxon>Actinomycetota</taxon>
        <taxon>Actinomycetes</taxon>
        <taxon>Kitasatosporales</taxon>
        <taxon>Streptomycetaceae</taxon>
        <taxon>Streptomyces</taxon>
    </lineage>
</organism>
<reference evidence="1 2" key="1">
    <citation type="submission" date="2020-12" db="EMBL/GenBank/DDBJ databases">
        <title>A novel species.</title>
        <authorList>
            <person name="Li K."/>
        </authorList>
    </citation>
    <scope>NUCLEOTIDE SEQUENCE [LARGE SCALE GENOMIC DNA]</scope>
    <source>
        <strain evidence="1 2">ZYC-3</strain>
    </source>
</reference>